<dbReference type="InterPro" id="IPR025486">
    <property type="entry name" value="DUF4378"/>
</dbReference>
<dbReference type="PANTHER" id="PTHR47071">
    <property type="entry name" value="PROTEIN TRM32"/>
    <property type="match status" value="1"/>
</dbReference>
<name>A0ABD1UTU8_9LAMI</name>
<dbReference type="Proteomes" id="UP001604277">
    <property type="component" value="Unassembled WGS sequence"/>
</dbReference>
<accession>A0ABD1UTU8</accession>
<dbReference type="PANTHER" id="PTHR47071:SF9">
    <property type="entry name" value="TRM32-LIKE PROTEIN (DUF3741)"/>
    <property type="match status" value="1"/>
</dbReference>
<sequence>MHSDSELTPNQLFPTGEDSLAIQLHWPSTDSSTIQENTVDTNTVESRVKEFYGKLIHALDDIQYKSEFNYVRDVLELSGFSGNEILGKWHSAEQPVDPSVFEEVEGCLIAQPDCSGNEEGGCSFYASNQVELNTFNDLRCIGLCYLNDKLLLTHKLLISLSAIVCLQAKNLLGTHRHYNSLVVSYDPYTINPHAS</sequence>
<proteinExistence type="predicted"/>
<organism evidence="2 3">
    <name type="scientific">Forsythia ovata</name>
    <dbReference type="NCBI Taxonomy" id="205694"/>
    <lineage>
        <taxon>Eukaryota</taxon>
        <taxon>Viridiplantae</taxon>
        <taxon>Streptophyta</taxon>
        <taxon>Embryophyta</taxon>
        <taxon>Tracheophyta</taxon>
        <taxon>Spermatophyta</taxon>
        <taxon>Magnoliopsida</taxon>
        <taxon>eudicotyledons</taxon>
        <taxon>Gunneridae</taxon>
        <taxon>Pentapetalae</taxon>
        <taxon>asterids</taxon>
        <taxon>lamiids</taxon>
        <taxon>Lamiales</taxon>
        <taxon>Oleaceae</taxon>
        <taxon>Forsythieae</taxon>
        <taxon>Forsythia</taxon>
    </lineage>
</organism>
<reference evidence="3" key="1">
    <citation type="submission" date="2024-07" db="EMBL/GenBank/DDBJ databases">
        <title>Two chromosome-level genome assemblies of Korean endemic species Abeliophyllum distichum and Forsythia ovata (Oleaceae).</title>
        <authorList>
            <person name="Jang H."/>
        </authorList>
    </citation>
    <scope>NUCLEOTIDE SEQUENCE [LARGE SCALE GENOMIC DNA]</scope>
</reference>
<evidence type="ECO:0000313" key="2">
    <source>
        <dbReference type="EMBL" id="KAL2528493.1"/>
    </source>
</evidence>
<evidence type="ECO:0000259" key="1">
    <source>
        <dbReference type="Pfam" id="PF14309"/>
    </source>
</evidence>
<comment type="caution">
    <text evidence="2">The sequence shown here is derived from an EMBL/GenBank/DDBJ whole genome shotgun (WGS) entry which is preliminary data.</text>
</comment>
<protein>
    <recommendedName>
        <fullName evidence="1">DUF4378 domain-containing protein</fullName>
    </recommendedName>
</protein>
<evidence type="ECO:0000313" key="3">
    <source>
        <dbReference type="Proteomes" id="UP001604277"/>
    </source>
</evidence>
<gene>
    <name evidence="2" type="ORF">Fot_21094</name>
</gene>
<dbReference type="EMBL" id="JBFOLJ010000006">
    <property type="protein sequence ID" value="KAL2528493.1"/>
    <property type="molecule type" value="Genomic_DNA"/>
</dbReference>
<dbReference type="Pfam" id="PF14309">
    <property type="entry name" value="DUF4378"/>
    <property type="match status" value="1"/>
</dbReference>
<dbReference type="InterPro" id="IPR044257">
    <property type="entry name" value="TRM32-like"/>
</dbReference>
<feature type="domain" description="DUF4378" evidence="1">
    <location>
        <begin position="67"/>
        <end position="108"/>
    </location>
</feature>
<keyword evidence="3" id="KW-1185">Reference proteome</keyword>
<dbReference type="AlphaFoldDB" id="A0ABD1UTU8"/>